<feature type="compositionally biased region" description="Polar residues" evidence="1">
    <location>
        <begin position="147"/>
        <end position="163"/>
    </location>
</feature>
<gene>
    <name evidence="2" type="ORF">E2562_012198</name>
</gene>
<evidence type="ECO:0000313" key="3">
    <source>
        <dbReference type="Proteomes" id="UP000479710"/>
    </source>
</evidence>
<reference evidence="2 3" key="1">
    <citation type="submission" date="2019-11" db="EMBL/GenBank/DDBJ databases">
        <title>Whole genome sequence of Oryza granulata.</title>
        <authorList>
            <person name="Li W."/>
        </authorList>
    </citation>
    <scope>NUCLEOTIDE SEQUENCE [LARGE SCALE GENOMIC DNA]</scope>
    <source>
        <strain evidence="3">cv. Menghai</strain>
        <tissue evidence="2">Leaf</tissue>
    </source>
</reference>
<dbReference type="OrthoDB" id="786283at2759"/>
<accession>A0A6G1F7G8</accession>
<proteinExistence type="predicted"/>
<dbReference type="AlphaFoldDB" id="A0A6G1F7G8"/>
<evidence type="ECO:0000256" key="1">
    <source>
        <dbReference type="SAM" id="MobiDB-lite"/>
    </source>
</evidence>
<dbReference type="EMBL" id="SPHZ02000001">
    <property type="protein sequence ID" value="KAF0932878.1"/>
    <property type="molecule type" value="Genomic_DNA"/>
</dbReference>
<dbReference type="Proteomes" id="UP000479710">
    <property type="component" value="Unassembled WGS sequence"/>
</dbReference>
<name>A0A6G1F7G8_9ORYZ</name>
<organism evidence="2 3">
    <name type="scientific">Oryza meyeriana var. granulata</name>
    <dbReference type="NCBI Taxonomy" id="110450"/>
    <lineage>
        <taxon>Eukaryota</taxon>
        <taxon>Viridiplantae</taxon>
        <taxon>Streptophyta</taxon>
        <taxon>Embryophyta</taxon>
        <taxon>Tracheophyta</taxon>
        <taxon>Spermatophyta</taxon>
        <taxon>Magnoliopsida</taxon>
        <taxon>Liliopsida</taxon>
        <taxon>Poales</taxon>
        <taxon>Poaceae</taxon>
        <taxon>BOP clade</taxon>
        <taxon>Oryzoideae</taxon>
        <taxon>Oryzeae</taxon>
        <taxon>Oryzinae</taxon>
        <taxon>Oryza</taxon>
        <taxon>Oryza meyeriana</taxon>
    </lineage>
</organism>
<comment type="caution">
    <text evidence="2">The sequence shown here is derived from an EMBL/GenBank/DDBJ whole genome shotgun (WGS) entry which is preliminary data.</text>
</comment>
<keyword evidence="3" id="KW-1185">Reference proteome</keyword>
<feature type="region of interest" description="Disordered" evidence="1">
    <location>
        <begin position="146"/>
        <end position="169"/>
    </location>
</feature>
<protein>
    <submittedName>
        <fullName evidence="2">Uncharacterized protein</fullName>
    </submittedName>
</protein>
<evidence type="ECO:0000313" key="2">
    <source>
        <dbReference type="EMBL" id="KAF0932878.1"/>
    </source>
</evidence>
<sequence length="169" mass="18315">MLALHIKLSKTTKALRQWGQRAISEIRQQLLISQEIVLRLDAAQDNRLLSPAERWLRSALKGRALALASLDRIRIRQRARLQYIKEGDTNSRFFHLKCLGGQCVLVQALRSLTAGPLQVVESLPGRGIAVAAPNDASGCPCSALADSPSSSRATARGQSTTTMEMGLGG</sequence>